<dbReference type="Proteomes" id="UP000014760">
    <property type="component" value="Unassembled WGS sequence"/>
</dbReference>
<dbReference type="EMBL" id="KB296704">
    <property type="protein sequence ID" value="ELU11400.1"/>
    <property type="molecule type" value="Genomic_DNA"/>
</dbReference>
<keyword evidence="3" id="KW-1185">Reference proteome</keyword>
<dbReference type="EMBL" id="AMQN01005745">
    <property type="status" value="NOT_ANNOTATED_CDS"/>
    <property type="molecule type" value="Genomic_DNA"/>
</dbReference>
<reference evidence="1 3" key="2">
    <citation type="journal article" date="2013" name="Nature">
        <title>Insights into bilaterian evolution from three spiralian genomes.</title>
        <authorList>
            <person name="Simakov O."/>
            <person name="Marletaz F."/>
            <person name="Cho S.J."/>
            <person name="Edsinger-Gonzales E."/>
            <person name="Havlak P."/>
            <person name="Hellsten U."/>
            <person name="Kuo D.H."/>
            <person name="Larsson T."/>
            <person name="Lv J."/>
            <person name="Arendt D."/>
            <person name="Savage R."/>
            <person name="Osoegawa K."/>
            <person name="de Jong P."/>
            <person name="Grimwood J."/>
            <person name="Chapman J.A."/>
            <person name="Shapiro H."/>
            <person name="Aerts A."/>
            <person name="Otillar R.P."/>
            <person name="Terry A.Y."/>
            <person name="Boore J.L."/>
            <person name="Grigoriev I.V."/>
            <person name="Lindberg D.R."/>
            <person name="Seaver E.C."/>
            <person name="Weisblat D.A."/>
            <person name="Putnam N.H."/>
            <person name="Rokhsar D.S."/>
        </authorList>
    </citation>
    <scope>NUCLEOTIDE SEQUENCE</scope>
    <source>
        <strain evidence="1 3">I ESC-2004</strain>
    </source>
</reference>
<proteinExistence type="predicted"/>
<dbReference type="EnsemblMetazoa" id="CapteT194369">
    <property type="protein sequence ID" value="CapteP194369"/>
    <property type="gene ID" value="CapteG194369"/>
</dbReference>
<evidence type="ECO:0000313" key="2">
    <source>
        <dbReference type="EnsemblMetazoa" id="CapteP194369"/>
    </source>
</evidence>
<dbReference type="AlphaFoldDB" id="R7V6K6"/>
<sequence>MNFGRDIRCIDEKAFEMKPTDFKDINADCPVSITFMKIISYCGEESISYRSRKKRQGASTMTVRAFYAFTMEASVLLECLFGFGLLKEKRKVDEHGNVQECLCECGASMGPHAHCQHVMLVLLASRRHQGGIKTAETCTQVLQTFHKAKKYVGSTKKMVQLEYRKAG</sequence>
<accession>R7V6K6</accession>
<gene>
    <name evidence="1" type="ORF">CAPTEDRAFT_194369</name>
</gene>
<reference evidence="2" key="3">
    <citation type="submission" date="2015-06" db="UniProtKB">
        <authorList>
            <consortium name="EnsemblMetazoa"/>
        </authorList>
    </citation>
    <scope>IDENTIFICATION</scope>
</reference>
<evidence type="ECO:0000313" key="3">
    <source>
        <dbReference type="Proteomes" id="UP000014760"/>
    </source>
</evidence>
<protein>
    <recommendedName>
        <fullName evidence="4">SWIM-type domain-containing protein</fullName>
    </recommendedName>
</protein>
<name>R7V6K6_CAPTE</name>
<dbReference type="OrthoDB" id="6150801at2759"/>
<organism evidence="1">
    <name type="scientific">Capitella teleta</name>
    <name type="common">Polychaete worm</name>
    <dbReference type="NCBI Taxonomy" id="283909"/>
    <lineage>
        <taxon>Eukaryota</taxon>
        <taxon>Metazoa</taxon>
        <taxon>Spiralia</taxon>
        <taxon>Lophotrochozoa</taxon>
        <taxon>Annelida</taxon>
        <taxon>Polychaeta</taxon>
        <taxon>Sedentaria</taxon>
        <taxon>Scolecida</taxon>
        <taxon>Capitellidae</taxon>
        <taxon>Capitella</taxon>
    </lineage>
</organism>
<evidence type="ECO:0000313" key="1">
    <source>
        <dbReference type="EMBL" id="ELU11400.1"/>
    </source>
</evidence>
<evidence type="ECO:0008006" key="4">
    <source>
        <dbReference type="Google" id="ProtNLM"/>
    </source>
</evidence>
<reference evidence="3" key="1">
    <citation type="submission" date="2012-12" db="EMBL/GenBank/DDBJ databases">
        <authorList>
            <person name="Hellsten U."/>
            <person name="Grimwood J."/>
            <person name="Chapman J.A."/>
            <person name="Shapiro H."/>
            <person name="Aerts A."/>
            <person name="Otillar R.P."/>
            <person name="Terry A.Y."/>
            <person name="Boore J.L."/>
            <person name="Simakov O."/>
            <person name="Marletaz F."/>
            <person name="Cho S.-J."/>
            <person name="Edsinger-Gonzales E."/>
            <person name="Havlak P."/>
            <person name="Kuo D.-H."/>
            <person name="Larsson T."/>
            <person name="Lv J."/>
            <person name="Arendt D."/>
            <person name="Savage R."/>
            <person name="Osoegawa K."/>
            <person name="de Jong P."/>
            <person name="Lindberg D.R."/>
            <person name="Seaver E.C."/>
            <person name="Weisblat D.A."/>
            <person name="Putnam N.H."/>
            <person name="Grigoriev I.V."/>
            <person name="Rokhsar D.S."/>
        </authorList>
    </citation>
    <scope>NUCLEOTIDE SEQUENCE</scope>
    <source>
        <strain evidence="3">I ESC-2004</strain>
    </source>
</reference>
<dbReference type="HOGENOM" id="CLU_1596088_0_0_1"/>